<organism evidence="3 4">
    <name type="scientific">Leishmania donovani</name>
    <dbReference type="NCBI Taxonomy" id="5661"/>
    <lineage>
        <taxon>Eukaryota</taxon>
        <taxon>Discoba</taxon>
        <taxon>Euglenozoa</taxon>
        <taxon>Kinetoplastea</taxon>
        <taxon>Metakinetoplastina</taxon>
        <taxon>Trypanosomatida</taxon>
        <taxon>Trypanosomatidae</taxon>
        <taxon>Leishmaniinae</taxon>
        <taxon>Leishmania</taxon>
    </lineage>
</organism>
<dbReference type="EMBL" id="LR812642">
    <property type="protein sequence ID" value="CAC5429973.1"/>
    <property type="molecule type" value="Genomic_DNA"/>
</dbReference>
<dbReference type="Gene3D" id="3.30.70.330">
    <property type="match status" value="1"/>
</dbReference>
<dbReference type="GO" id="GO:0003723">
    <property type="term" value="F:RNA binding"/>
    <property type="evidence" value="ECO:0007669"/>
    <property type="project" value="UniProtKB-UniRule"/>
</dbReference>
<keyword evidence="1" id="KW-0694">RNA-binding</keyword>
<dbReference type="InterPro" id="IPR035979">
    <property type="entry name" value="RBD_domain_sf"/>
</dbReference>
<dbReference type="PROSITE" id="PS50102">
    <property type="entry name" value="RRM"/>
    <property type="match status" value="1"/>
</dbReference>
<dbReference type="Pfam" id="PF00076">
    <property type="entry name" value="RRM_1"/>
    <property type="match status" value="1"/>
</dbReference>
<feature type="domain" description="RRM" evidence="2">
    <location>
        <begin position="3"/>
        <end position="82"/>
    </location>
</feature>
<evidence type="ECO:0000256" key="1">
    <source>
        <dbReference type="PROSITE-ProRule" id="PRU00176"/>
    </source>
</evidence>
<proteinExistence type="predicted"/>
<reference evidence="3" key="1">
    <citation type="submission" date="2020-06" db="EMBL/GenBank/DDBJ databases">
        <authorList>
            <person name="Camacho E."/>
            <person name="Gonzalez-de la Fuente S."/>
            <person name="Rastrojo A."/>
            <person name="Peiro-Pastor R."/>
            <person name="Solana JC."/>
            <person name="Tabera L."/>
            <person name="Gamarro F."/>
            <person name="Carrasco-Ramiro F."/>
            <person name="Requena JM."/>
            <person name="Aguado B."/>
        </authorList>
    </citation>
    <scope>NUCLEOTIDE SEQUENCE</scope>
</reference>
<sequence length="82" mass="8653">MVTSIRIRSLPATYSAEKLLRLCACFGEVTAFTAVDEDGAGGSGSATADVSFEEKSDALAAAANMEGMEFDGVFLRVLVRQE</sequence>
<gene>
    <name evidence="3" type="ORF">LDHU3_22.0180</name>
</gene>
<name>A0A6J8FA18_LEIDO</name>
<dbReference type="Proteomes" id="UP000601710">
    <property type="component" value="Chromosome 22"/>
</dbReference>
<dbReference type="CDD" id="cd00590">
    <property type="entry name" value="RRM_SF"/>
    <property type="match status" value="1"/>
</dbReference>
<dbReference type="SUPFAM" id="SSF54928">
    <property type="entry name" value="RNA-binding domain, RBD"/>
    <property type="match status" value="1"/>
</dbReference>
<evidence type="ECO:0000259" key="2">
    <source>
        <dbReference type="PROSITE" id="PS50102"/>
    </source>
</evidence>
<evidence type="ECO:0000313" key="4">
    <source>
        <dbReference type="Proteomes" id="UP000601710"/>
    </source>
</evidence>
<dbReference type="InterPro" id="IPR012677">
    <property type="entry name" value="Nucleotide-bd_a/b_plait_sf"/>
</dbReference>
<dbReference type="VEuPathDB" id="TriTrypDB:LDHU3_22.0180"/>
<dbReference type="AlphaFoldDB" id="A0A6J8FA18"/>
<accession>A0A6J8FA18</accession>
<protein>
    <submittedName>
        <fullName evidence="3">RNA_recognition_motif._(A.k.a._RRM_RBD_or_RNP_dom ain)_putative/Pfam:PF00076</fullName>
    </submittedName>
</protein>
<evidence type="ECO:0000313" key="3">
    <source>
        <dbReference type="EMBL" id="CAC5429973.1"/>
    </source>
</evidence>
<dbReference type="InterPro" id="IPR000504">
    <property type="entry name" value="RRM_dom"/>
</dbReference>